<protein>
    <submittedName>
        <fullName evidence="1">Uncharacterized protein</fullName>
    </submittedName>
</protein>
<dbReference type="AlphaFoldDB" id="A0A4Z2GY97"/>
<keyword evidence="2" id="KW-1185">Reference proteome</keyword>
<evidence type="ECO:0000313" key="1">
    <source>
        <dbReference type="EMBL" id="TNN57743.1"/>
    </source>
</evidence>
<gene>
    <name evidence="1" type="ORF">EYF80_032021</name>
</gene>
<sequence>MVLLPEAFKGQKAPALLSILSLLAPVRHSLTLLTSPGPPILLHLCHSFVPPAPTPLAHIPISRLVFNSPALRSVCLSAKPSLSLTALR</sequence>
<comment type="caution">
    <text evidence="1">The sequence shown here is derived from an EMBL/GenBank/DDBJ whole genome shotgun (WGS) entry which is preliminary data.</text>
</comment>
<dbReference type="Proteomes" id="UP000314294">
    <property type="component" value="Unassembled WGS sequence"/>
</dbReference>
<reference evidence="1 2" key="1">
    <citation type="submission" date="2019-03" db="EMBL/GenBank/DDBJ databases">
        <title>First draft genome of Liparis tanakae, snailfish: a comprehensive survey of snailfish specific genes.</title>
        <authorList>
            <person name="Kim W."/>
            <person name="Song I."/>
            <person name="Jeong J.-H."/>
            <person name="Kim D."/>
            <person name="Kim S."/>
            <person name="Ryu S."/>
            <person name="Song J.Y."/>
            <person name="Lee S.K."/>
        </authorList>
    </citation>
    <scope>NUCLEOTIDE SEQUENCE [LARGE SCALE GENOMIC DNA]</scope>
    <source>
        <tissue evidence="1">Muscle</tissue>
    </source>
</reference>
<dbReference type="EMBL" id="SRLO01000397">
    <property type="protein sequence ID" value="TNN57743.1"/>
    <property type="molecule type" value="Genomic_DNA"/>
</dbReference>
<organism evidence="1 2">
    <name type="scientific">Liparis tanakae</name>
    <name type="common">Tanaka's snailfish</name>
    <dbReference type="NCBI Taxonomy" id="230148"/>
    <lineage>
        <taxon>Eukaryota</taxon>
        <taxon>Metazoa</taxon>
        <taxon>Chordata</taxon>
        <taxon>Craniata</taxon>
        <taxon>Vertebrata</taxon>
        <taxon>Euteleostomi</taxon>
        <taxon>Actinopterygii</taxon>
        <taxon>Neopterygii</taxon>
        <taxon>Teleostei</taxon>
        <taxon>Neoteleostei</taxon>
        <taxon>Acanthomorphata</taxon>
        <taxon>Eupercaria</taxon>
        <taxon>Perciformes</taxon>
        <taxon>Cottioidei</taxon>
        <taxon>Cottales</taxon>
        <taxon>Liparidae</taxon>
        <taxon>Liparis</taxon>
    </lineage>
</organism>
<evidence type="ECO:0000313" key="2">
    <source>
        <dbReference type="Proteomes" id="UP000314294"/>
    </source>
</evidence>
<name>A0A4Z2GY97_9TELE</name>
<accession>A0A4Z2GY97</accession>
<proteinExistence type="predicted"/>